<keyword evidence="2" id="KW-1185">Reference proteome</keyword>
<name>A0A1Y6BQ47_9BACT</name>
<evidence type="ECO:0000313" key="1">
    <source>
        <dbReference type="EMBL" id="SMF14735.1"/>
    </source>
</evidence>
<dbReference type="Pfam" id="PF11901">
    <property type="entry name" value="DM9"/>
    <property type="match status" value="1"/>
</dbReference>
<reference evidence="2" key="1">
    <citation type="submission" date="2017-04" db="EMBL/GenBank/DDBJ databases">
        <authorList>
            <person name="Varghese N."/>
            <person name="Submissions S."/>
        </authorList>
    </citation>
    <scope>NUCLEOTIDE SEQUENCE [LARGE SCALE GENOMIC DNA]</scope>
    <source>
        <strain evidence="2">RKEM611</strain>
    </source>
</reference>
<organism evidence="1 2">
    <name type="scientific">Pseudobacteriovorax antillogorgiicola</name>
    <dbReference type="NCBI Taxonomy" id="1513793"/>
    <lineage>
        <taxon>Bacteria</taxon>
        <taxon>Pseudomonadati</taxon>
        <taxon>Bdellovibrionota</taxon>
        <taxon>Oligoflexia</taxon>
        <taxon>Oligoflexales</taxon>
        <taxon>Pseudobacteriovoracaceae</taxon>
        <taxon>Pseudobacteriovorax</taxon>
    </lineage>
</organism>
<evidence type="ECO:0000313" key="2">
    <source>
        <dbReference type="Proteomes" id="UP000192907"/>
    </source>
</evidence>
<sequence length="418" mass="45552">MKFLNLALVIGLITSCAPSRQDIQAIAIGEENVEASDQIRIAGFPDGYSRESSIEIAILADNFTHYRYKVTNSLTNPCSNETGYTPEAPVSESVLVDVSELDDGEVSLCIVGKRDDEWQAFSNATIATWTKKANGPFPVASFAFTEGQNGIRVNWTDALVRDGVEFLLFRTSEGQESVLLQSGKPYEVGDIEGDLTLVYRGLEATYTDYNVTEGETYHYFVFVGDTFLNYSEPLSVSIPTFGQPYAWLPQGLDESAYEAAIAAGSQPGEAQDEVLYLCRATLAVNKIIPGQLLPGPTGLSDGTCNVTDSVGPDVVNVSSTQYEVLILTRPSFDEYYIWELANFVEGVQQLIPQGALAAGRDDIRVMYICRGAFGNRPRPGKIGADYGRCSASAFDGATFQIPNLDAWQVLAIRARPTL</sequence>
<gene>
    <name evidence="1" type="ORF">SAMN06296036_105315</name>
</gene>
<proteinExistence type="predicted"/>
<dbReference type="Proteomes" id="UP000192907">
    <property type="component" value="Unassembled WGS sequence"/>
</dbReference>
<dbReference type="InterPro" id="IPR006616">
    <property type="entry name" value="DM9_repeat"/>
</dbReference>
<dbReference type="RefSeq" id="WP_159455261.1">
    <property type="nucleotide sequence ID" value="NZ_FWZT01000005.1"/>
</dbReference>
<accession>A0A1Y6BQ47</accession>
<dbReference type="EMBL" id="FWZT01000005">
    <property type="protein sequence ID" value="SMF14735.1"/>
    <property type="molecule type" value="Genomic_DNA"/>
</dbReference>
<dbReference type="STRING" id="1513793.SAMN06296036_105315"/>
<dbReference type="AlphaFoldDB" id="A0A1Y6BQ47"/>
<protein>
    <submittedName>
        <fullName evidence="1">Uncharacterized protein</fullName>
    </submittedName>
</protein>
<dbReference type="PROSITE" id="PS51257">
    <property type="entry name" value="PROKAR_LIPOPROTEIN"/>
    <property type="match status" value="1"/>
</dbReference>